<dbReference type="SMART" id="SM00530">
    <property type="entry name" value="HTH_XRE"/>
    <property type="match status" value="1"/>
</dbReference>
<dbReference type="InterPro" id="IPR010982">
    <property type="entry name" value="Lambda_DNA-bd_dom_sf"/>
</dbReference>
<dbReference type="Gene3D" id="1.10.260.40">
    <property type="entry name" value="lambda repressor-like DNA-binding domains"/>
    <property type="match status" value="1"/>
</dbReference>
<reference evidence="2 3" key="1">
    <citation type="submission" date="2023-05" db="EMBL/GenBank/DDBJ databases">
        <title>Novel species of genus Flectobacillus isolated from stream in China.</title>
        <authorList>
            <person name="Lu H."/>
        </authorList>
    </citation>
    <scope>NUCLEOTIDE SEQUENCE [LARGE SCALE GENOMIC DNA]</scope>
    <source>
        <strain evidence="2 3">DC10W</strain>
    </source>
</reference>
<gene>
    <name evidence="2" type="ORF">QM480_17840</name>
</gene>
<dbReference type="Proteomes" id="UP001236569">
    <property type="component" value="Unassembled WGS sequence"/>
</dbReference>
<dbReference type="EMBL" id="JASHID010000015">
    <property type="protein sequence ID" value="MDI9866209.1"/>
    <property type="molecule type" value="Genomic_DNA"/>
</dbReference>
<proteinExistence type="predicted"/>
<evidence type="ECO:0000259" key="1">
    <source>
        <dbReference type="PROSITE" id="PS50943"/>
    </source>
</evidence>
<dbReference type="Gene3D" id="3.30.2020.10">
    <property type="entry name" value="NE0471-like N-terminal domain"/>
    <property type="match status" value="1"/>
</dbReference>
<feature type="domain" description="HTH cro/C1-type" evidence="1">
    <location>
        <begin position="113"/>
        <end position="156"/>
    </location>
</feature>
<keyword evidence="3" id="KW-1185">Reference proteome</keyword>
<evidence type="ECO:0000313" key="3">
    <source>
        <dbReference type="Proteomes" id="UP001236569"/>
    </source>
</evidence>
<dbReference type="CDD" id="cd00093">
    <property type="entry name" value="HTH_XRE"/>
    <property type="match status" value="1"/>
</dbReference>
<dbReference type="PROSITE" id="PS50943">
    <property type="entry name" value="HTH_CROC1"/>
    <property type="match status" value="1"/>
</dbReference>
<accession>A0ABT6YRJ1</accession>
<comment type="caution">
    <text evidence="2">The sequence shown here is derived from an EMBL/GenBank/DDBJ whole genome shotgun (WGS) entry which is preliminary data.</text>
</comment>
<evidence type="ECO:0000313" key="2">
    <source>
        <dbReference type="EMBL" id="MDI9866209.1"/>
    </source>
</evidence>
<sequence>MNKLPRITKIVSIEPYKITVIWTTAEIRVIDFEPFFQQWNKNANEHLLALKDWEVFKHVAVSESKTLEWLNHTSVVNFRNKRIEVPTSLDPDMLYEQSLFIKNIDTIPVGVMLKEAREKAGLSQAEVALSAGTTRNYISRIENGKSDIQLETLHKIVALGLGKELKVEVV</sequence>
<dbReference type="SUPFAM" id="SSF143880">
    <property type="entry name" value="NE0471 N-terminal domain-like"/>
    <property type="match status" value="1"/>
</dbReference>
<protein>
    <submittedName>
        <fullName evidence="2">Helix-turn-helix transcriptional regulator</fullName>
    </submittedName>
</protein>
<dbReference type="RefSeq" id="WP_283371058.1">
    <property type="nucleotide sequence ID" value="NZ_JASHID010000015.1"/>
</dbReference>
<name>A0ABT6YRJ1_9BACT</name>
<dbReference type="InterPro" id="IPR036782">
    <property type="entry name" value="NE0471-like_N"/>
</dbReference>
<organism evidence="2 3">
    <name type="scientific">Flectobacillus longus</name>
    <dbReference type="NCBI Taxonomy" id="2984207"/>
    <lineage>
        <taxon>Bacteria</taxon>
        <taxon>Pseudomonadati</taxon>
        <taxon>Bacteroidota</taxon>
        <taxon>Cytophagia</taxon>
        <taxon>Cytophagales</taxon>
        <taxon>Flectobacillaceae</taxon>
        <taxon>Flectobacillus</taxon>
    </lineage>
</organism>
<dbReference type="SUPFAM" id="SSF47413">
    <property type="entry name" value="lambda repressor-like DNA-binding domains"/>
    <property type="match status" value="1"/>
</dbReference>
<dbReference type="InterPro" id="IPR001387">
    <property type="entry name" value="Cro/C1-type_HTH"/>
</dbReference>
<dbReference type="Pfam" id="PF01381">
    <property type="entry name" value="HTH_3"/>
    <property type="match status" value="1"/>
</dbReference>